<dbReference type="EMBL" id="JBEPNW010000002">
    <property type="protein sequence ID" value="MET3868307.1"/>
    <property type="molecule type" value="Genomic_DNA"/>
</dbReference>
<evidence type="ECO:0000313" key="2">
    <source>
        <dbReference type="EMBL" id="MET3868307.1"/>
    </source>
</evidence>
<reference evidence="2 3" key="1">
    <citation type="submission" date="2024-06" db="EMBL/GenBank/DDBJ databases">
        <title>Genomics of switchgrass bacterial isolates.</title>
        <authorList>
            <person name="Shade A."/>
        </authorList>
    </citation>
    <scope>NUCLEOTIDE SEQUENCE [LARGE SCALE GENOMIC DNA]</scope>
    <source>
        <strain evidence="2 3">PvP084</strain>
    </source>
</reference>
<dbReference type="RefSeq" id="WP_209650470.1">
    <property type="nucleotide sequence ID" value="NZ_JBEPNV010000001.1"/>
</dbReference>
<accession>A0ABV2NP65</accession>
<gene>
    <name evidence="2" type="ORF">ABIC20_005616</name>
</gene>
<evidence type="ECO:0000256" key="1">
    <source>
        <dbReference type="SAM" id="MobiDB-lite"/>
    </source>
</evidence>
<protein>
    <submittedName>
        <fullName evidence="2">Uncharacterized protein</fullName>
    </submittedName>
</protein>
<keyword evidence="3" id="KW-1185">Reference proteome</keyword>
<comment type="caution">
    <text evidence="2">The sequence shown here is derived from an EMBL/GenBank/DDBJ whole genome shotgun (WGS) entry which is preliminary data.</text>
</comment>
<evidence type="ECO:0000313" key="3">
    <source>
        <dbReference type="Proteomes" id="UP001549119"/>
    </source>
</evidence>
<sequence>MSTPTTKVLMSAGNPAGRKLEELLVEIAEDLRIKNDALEADPSPTSRAVRINNLGILDCLALAGVRQLDTLRRLDLIGPDRGPGGAPRIGAGAADVPASTAGIAPEPVAAPTVTSGPDQVVPAPTVLPAT</sequence>
<proteinExistence type="predicted"/>
<name>A0ABV2NP65_9HYPH</name>
<feature type="region of interest" description="Disordered" evidence="1">
    <location>
        <begin position="107"/>
        <end position="130"/>
    </location>
</feature>
<dbReference type="Proteomes" id="UP001549119">
    <property type="component" value="Unassembled WGS sequence"/>
</dbReference>
<organism evidence="2 3">
    <name type="scientific">Methylobacterium radiotolerans</name>
    <dbReference type="NCBI Taxonomy" id="31998"/>
    <lineage>
        <taxon>Bacteria</taxon>
        <taxon>Pseudomonadati</taxon>
        <taxon>Pseudomonadota</taxon>
        <taxon>Alphaproteobacteria</taxon>
        <taxon>Hyphomicrobiales</taxon>
        <taxon>Methylobacteriaceae</taxon>
        <taxon>Methylobacterium</taxon>
    </lineage>
</organism>